<protein>
    <submittedName>
        <fullName evidence="1">Uncharacterized protein</fullName>
    </submittedName>
</protein>
<dbReference type="AlphaFoldDB" id="A0A9D4H6W6"/>
<reference evidence="1" key="1">
    <citation type="journal article" date="2019" name="bioRxiv">
        <title>The Genome of the Zebra Mussel, Dreissena polymorpha: A Resource for Invasive Species Research.</title>
        <authorList>
            <person name="McCartney M.A."/>
            <person name="Auch B."/>
            <person name="Kono T."/>
            <person name="Mallez S."/>
            <person name="Zhang Y."/>
            <person name="Obille A."/>
            <person name="Becker A."/>
            <person name="Abrahante J.E."/>
            <person name="Garbe J."/>
            <person name="Badalamenti J.P."/>
            <person name="Herman A."/>
            <person name="Mangelson H."/>
            <person name="Liachko I."/>
            <person name="Sullivan S."/>
            <person name="Sone E.D."/>
            <person name="Koren S."/>
            <person name="Silverstein K.A.T."/>
            <person name="Beckman K.B."/>
            <person name="Gohl D.M."/>
        </authorList>
    </citation>
    <scope>NUCLEOTIDE SEQUENCE</scope>
    <source>
        <strain evidence="1">Duluth1</strain>
        <tissue evidence="1">Whole animal</tissue>
    </source>
</reference>
<proteinExistence type="predicted"/>
<accession>A0A9D4H6W6</accession>
<sequence>MTLPQTVTEENLDVFLSVKKFYVNPTVSKIPMKLVQARVNFEKKIDIGKLNYFVLDFEVPVLKVDPAKLIPKLLEFLQIKWTASNDGRSFTFRQKLMDFDLSLSEYIKRLMSEEGRAIPKFSPNLTHIFQTEHHHSFNPMTISKLFFCHSIEQNEDEVEFLYDESVVYIKEWSAYFGDLQFVRSKKEEGTNVVKLCMDDLPFRQVSSSNPVVLGSFRYIAHLLTIVMLPVL</sequence>
<organism evidence="1 2">
    <name type="scientific">Dreissena polymorpha</name>
    <name type="common">Zebra mussel</name>
    <name type="synonym">Mytilus polymorpha</name>
    <dbReference type="NCBI Taxonomy" id="45954"/>
    <lineage>
        <taxon>Eukaryota</taxon>
        <taxon>Metazoa</taxon>
        <taxon>Spiralia</taxon>
        <taxon>Lophotrochozoa</taxon>
        <taxon>Mollusca</taxon>
        <taxon>Bivalvia</taxon>
        <taxon>Autobranchia</taxon>
        <taxon>Heteroconchia</taxon>
        <taxon>Euheterodonta</taxon>
        <taxon>Imparidentia</taxon>
        <taxon>Neoheterodontei</taxon>
        <taxon>Myida</taxon>
        <taxon>Dreissenoidea</taxon>
        <taxon>Dreissenidae</taxon>
        <taxon>Dreissena</taxon>
    </lineage>
</organism>
<reference evidence="1" key="2">
    <citation type="submission" date="2020-11" db="EMBL/GenBank/DDBJ databases">
        <authorList>
            <person name="McCartney M.A."/>
            <person name="Auch B."/>
            <person name="Kono T."/>
            <person name="Mallez S."/>
            <person name="Becker A."/>
            <person name="Gohl D.M."/>
            <person name="Silverstein K.A.T."/>
            <person name="Koren S."/>
            <person name="Bechman K.B."/>
            <person name="Herman A."/>
            <person name="Abrahante J.E."/>
            <person name="Garbe J."/>
        </authorList>
    </citation>
    <scope>NUCLEOTIDE SEQUENCE</scope>
    <source>
        <strain evidence="1">Duluth1</strain>
        <tissue evidence="1">Whole animal</tissue>
    </source>
</reference>
<evidence type="ECO:0000313" key="1">
    <source>
        <dbReference type="EMBL" id="KAH3826412.1"/>
    </source>
</evidence>
<dbReference type="Proteomes" id="UP000828390">
    <property type="component" value="Unassembled WGS sequence"/>
</dbReference>
<gene>
    <name evidence="1" type="ORF">DPMN_128317</name>
</gene>
<keyword evidence="2" id="KW-1185">Reference proteome</keyword>
<name>A0A9D4H6W6_DREPO</name>
<dbReference type="EMBL" id="JAIWYP010000005">
    <property type="protein sequence ID" value="KAH3826412.1"/>
    <property type="molecule type" value="Genomic_DNA"/>
</dbReference>
<evidence type="ECO:0000313" key="2">
    <source>
        <dbReference type="Proteomes" id="UP000828390"/>
    </source>
</evidence>
<comment type="caution">
    <text evidence="1">The sequence shown here is derived from an EMBL/GenBank/DDBJ whole genome shotgun (WGS) entry which is preliminary data.</text>
</comment>